<evidence type="ECO:0008006" key="4">
    <source>
        <dbReference type="Google" id="ProtNLM"/>
    </source>
</evidence>
<organism evidence="2 3">
    <name type="scientific">Kibdelosporangium lantanae</name>
    <dbReference type="NCBI Taxonomy" id="1497396"/>
    <lineage>
        <taxon>Bacteria</taxon>
        <taxon>Bacillati</taxon>
        <taxon>Actinomycetota</taxon>
        <taxon>Actinomycetes</taxon>
        <taxon>Pseudonocardiales</taxon>
        <taxon>Pseudonocardiaceae</taxon>
        <taxon>Kibdelosporangium</taxon>
    </lineage>
</organism>
<accession>A0ABW3M532</accession>
<sequence>MLSELNETSDTVANPDGTFTMTRALRPVRVKQGQGWSPPDSTLQAKGDALAPKAVTADVSLSAPVVTGSLATYPEVLPGVDLKVEVDIDTVHEVVVVKTPDAARNPALTRFELTIPVRNGSVQKDADGTLHVIDPQGNEKFSAPPALMWDSSGLDVDGRDFVHGAAPGGRTAAVGESLSGTKLTLTPDQNLLSGKDTVYPVYVDPEWHDNYCTWCGRNHYLVEYACGSTKTAGDSQWDNARHEVIAFIEGFYNSVRLHSGLGYRTPMEVLDEWFANQQVA</sequence>
<dbReference type="Proteomes" id="UP001597045">
    <property type="component" value="Unassembled WGS sequence"/>
</dbReference>
<feature type="region of interest" description="Disordered" evidence="1">
    <location>
        <begin position="1"/>
        <end position="20"/>
    </location>
</feature>
<evidence type="ECO:0000256" key="1">
    <source>
        <dbReference type="SAM" id="MobiDB-lite"/>
    </source>
</evidence>
<name>A0ABW3M532_9PSEU</name>
<proteinExistence type="predicted"/>
<evidence type="ECO:0000313" key="2">
    <source>
        <dbReference type="EMBL" id="MFD1044704.1"/>
    </source>
</evidence>
<evidence type="ECO:0000313" key="3">
    <source>
        <dbReference type="Proteomes" id="UP001597045"/>
    </source>
</evidence>
<comment type="caution">
    <text evidence="2">The sequence shown here is derived from an EMBL/GenBank/DDBJ whole genome shotgun (WGS) entry which is preliminary data.</text>
</comment>
<dbReference type="EMBL" id="JBHTIS010000107">
    <property type="protein sequence ID" value="MFD1044704.1"/>
    <property type="molecule type" value="Genomic_DNA"/>
</dbReference>
<protein>
    <recommendedName>
        <fullName evidence="4">Integrase catalytic domain-containing protein</fullName>
    </recommendedName>
</protein>
<gene>
    <name evidence="2" type="ORF">ACFQ1S_03400</name>
</gene>
<keyword evidence="3" id="KW-1185">Reference proteome</keyword>
<reference evidence="3" key="1">
    <citation type="journal article" date="2019" name="Int. J. Syst. Evol. Microbiol.">
        <title>The Global Catalogue of Microorganisms (GCM) 10K type strain sequencing project: providing services to taxonomists for standard genome sequencing and annotation.</title>
        <authorList>
            <consortium name="The Broad Institute Genomics Platform"/>
            <consortium name="The Broad Institute Genome Sequencing Center for Infectious Disease"/>
            <person name="Wu L."/>
            <person name="Ma J."/>
        </authorList>
    </citation>
    <scope>NUCLEOTIDE SEQUENCE [LARGE SCALE GENOMIC DNA]</scope>
    <source>
        <strain evidence="3">JCM 31486</strain>
    </source>
</reference>